<evidence type="ECO:0000313" key="2">
    <source>
        <dbReference type="EnsemblFungi" id="FOXG_02228P0"/>
    </source>
</evidence>
<proteinExistence type="predicted"/>
<gene>
    <name evidence="2" type="primary">28944442</name>
</gene>
<evidence type="ECO:0000256" key="1">
    <source>
        <dbReference type="SAM" id="MobiDB-lite"/>
    </source>
</evidence>
<name>A0A0D2XE96_FUSOF</name>
<protein>
    <submittedName>
        <fullName evidence="2">Uncharacterized protein</fullName>
    </submittedName>
</protein>
<dbReference type="VEuPathDB" id="FungiDB:FOXG_02228"/>
<reference evidence="2" key="2">
    <citation type="submission" date="2025-08" db="UniProtKB">
        <authorList>
            <consortium name="EnsemblFungi"/>
        </authorList>
    </citation>
    <scope>IDENTIFICATION</scope>
    <source>
        <strain evidence="2">4287 / CBS 123668 / FGSC 9935 / NRRL 34936</strain>
    </source>
</reference>
<sequence length="122" mass="13384">MDPRREASVVEEGRTQGFVSLRRESWIEGGCESSWKTGFNGMLVGPKPGVPPSSFDGVWKRNGNAAALLLGVTRIDGKVRETVTKPEQPDQSKATSAVSKGPTLNRALRRIQMREWSGSRKS</sequence>
<feature type="region of interest" description="Disordered" evidence="1">
    <location>
        <begin position="82"/>
        <end position="122"/>
    </location>
</feature>
<dbReference type="AlphaFoldDB" id="A0A0D2XE96"/>
<dbReference type="Proteomes" id="UP000002489">
    <property type="component" value="Unassembled WGS sequence"/>
</dbReference>
<dbReference type="EnsemblFungi" id="FOXG_02228T0">
    <property type="protein sequence ID" value="FOXG_02228P0"/>
    <property type="gene ID" value="FOXG_02228"/>
</dbReference>
<organism evidence="2 3">
    <name type="scientific">Fusarium oxysporum (strain Fo5176)</name>
    <name type="common">Fusarium vascular wilt</name>
    <dbReference type="NCBI Taxonomy" id="660025"/>
    <lineage>
        <taxon>Eukaryota</taxon>
        <taxon>Fungi</taxon>
        <taxon>Dikarya</taxon>
        <taxon>Ascomycota</taxon>
        <taxon>Pezizomycotina</taxon>
        <taxon>Sordariomycetes</taxon>
        <taxon>Hypocreomycetidae</taxon>
        <taxon>Hypocreales</taxon>
        <taxon>Nectriaceae</taxon>
        <taxon>Fusarium</taxon>
        <taxon>Fusarium oxysporum species complex</taxon>
    </lineage>
</organism>
<evidence type="ECO:0000313" key="3">
    <source>
        <dbReference type="Proteomes" id="UP000002489"/>
    </source>
</evidence>
<reference evidence="3" key="1">
    <citation type="journal article" date="2012" name="Mol. Plant Microbe Interact.">
        <title>A highly conserved effector in Fusarium oxysporum is required for full virulence on Arabidopsis.</title>
        <authorList>
            <person name="Thatcher L.F."/>
            <person name="Gardiner D.M."/>
            <person name="Kazan K."/>
            <person name="Manners J."/>
        </authorList>
    </citation>
    <scope>NUCLEOTIDE SEQUENCE [LARGE SCALE GENOMIC DNA]</scope>
    <source>
        <strain evidence="3">Fo5176</strain>
    </source>
</reference>
<accession>A0A0D2XE96</accession>